<sequence>MIETVVQLKPRSEWRDGVTADTLRAELETLVKLPGVSNAWVMPIRTRIDMLSTGIKTPVGIQVTGPELKVIEDIGRELEQVLQSVPGTLSVYAERVAGGRYINIDIDRSRAARFGLNISDLQAVAASAIGGMNVTTTVEGLERYPVNLRYPQSFRDSVEQLKLLPVVTASGQSIALGDVATIAVEDGPGAIRSENARPAGRVLVDIEGRDLGSYVDEAKAVVFAELELPAGYSLDWTGQYEYMERANERLSIIIPATLFFITVILFLTFRQAFEVITIMSTLPFALLGGIWLMAIQGYNFSVAVGVGFIALAGVTVGNAIMMLVYLNQSLDGRRKLADQAGGRMSRQDVHDAVMDGAVLRLRPIMMTVMTILVGLIPVMLNDGTGAEVMQRIAGPM</sequence>
<dbReference type="AlphaFoldDB" id="R7UZD0"/>
<feature type="transmembrane region" description="Helical" evidence="1">
    <location>
        <begin position="300"/>
        <end position="326"/>
    </location>
</feature>
<dbReference type="InterPro" id="IPR027463">
    <property type="entry name" value="AcrB_DN_DC_subdom"/>
</dbReference>
<dbReference type="EnsemblMetazoa" id="CapteT214958">
    <property type="protein sequence ID" value="CapteP214958"/>
    <property type="gene ID" value="CapteG214958"/>
</dbReference>
<dbReference type="Gene3D" id="1.20.1640.10">
    <property type="entry name" value="Multidrug efflux transporter AcrB transmembrane domain"/>
    <property type="match status" value="1"/>
</dbReference>
<dbReference type="Gene3D" id="3.30.70.1440">
    <property type="entry name" value="Multidrug efflux transporter AcrB pore domain"/>
    <property type="match status" value="1"/>
</dbReference>
<keyword evidence="1" id="KW-0812">Transmembrane</keyword>
<keyword evidence="1" id="KW-0472">Membrane</keyword>
<feature type="transmembrane region" description="Helical" evidence="1">
    <location>
        <begin position="276"/>
        <end position="294"/>
    </location>
</feature>
<dbReference type="Gene3D" id="3.30.70.1430">
    <property type="entry name" value="Multidrug efflux transporter AcrB pore domain"/>
    <property type="match status" value="1"/>
</dbReference>
<evidence type="ECO:0000313" key="2">
    <source>
        <dbReference type="EMBL" id="ELU08781.1"/>
    </source>
</evidence>
<dbReference type="HOGENOM" id="CLU_002755_1_2_1"/>
<name>R7UZD0_CAPTE</name>
<keyword evidence="1" id="KW-1133">Transmembrane helix</keyword>
<dbReference type="PANTHER" id="PTHR32063:SF19">
    <property type="entry name" value="CATION EFFLUX SYSTEM PROTEIN CUSA"/>
    <property type="match status" value="1"/>
</dbReference>
<organism evidence="2">
    <name type="scientific">Capitella teleta</name>
    <name type="common">Polychaete worm</name>
    <dbReference type="NCBI Taxonomy" id="283909"/>
    <lineage>
        <taxon>Eukaryota</taxon>
        <taxon>Metazoa</taxon>
        <taxon>Spiralia</taxon>
        <taxon>Lophotrochozoa</taxon>
        <taxon>Annelida</taxon>
        <taxon>Polychaeta</taxon>
        <taxon>Sedentaria</taxon>
        <taxon>Scolecida</taxon>
        <taxon>Capitellidae</taxon>
        <taxon>Capitella</taxon>
    </lineage>
</organism>
<dbReference type="Pfam" id="PF00873">
    <property type="entry name" value="ACR_tran"/>
    <property type="match status" value="1"/>
</dbReference>
<dbReference type="SUPFAM" id="SSF82714">
    <property type="entry name" value="Multidrug efflux transporter AcrB TolC docking domain, DN and DC subdomains"/>
    <property type="match status" value="1"/>
</dbReference>
<dbReference type="GO" id="GO:0005886">
    <property type="term" value="C:plasma membrane"/>
    <property type="evidence" value="ECO:0007669"/>
    <property type="project" value="TreeGrafter"/>
</dbReference>
<reference evidence="4" key="1">
    <citation type="submission" date="2012-12" db="EMBL/GenBank/DDBJ databases">
        <authorList>
            <person name="Hellsten U."/>
            <person name="Grimwood J."/>
            <person name="Chapman J.A."/>
            <person name="Shapiro H."/>
            <person name="Aerts A."/>
            <person name="Otillar R.P."/>
            <person name="Terry A.Y."/>
            <person name="Boore J.L."/>
            <person name="Simakov O."/>
            <person name="Marletaz F."/>
            <person name="Cho S.-J."/>
            <person name="Edsinger-Gonzales E."/>
            <person name="Havlak P."/>
            <person name="Kuo D.-H."/>
            <person name="Larsson T."/>
            <person name="Lv J."/>
            <person name="Arendt D."/>
            <person name="Savage R."/>
            <person name="Osoegawa K."/>
            <person name="de Jong P."/>
            <person name="Lindberg D.R."/>
            <person name="Seaver E.C."/>
            <person name="Weisblat D.A."/>
            <person name="Putnam N.H."/>
            <person name="Grigoriev I.V."/>
            <person name="Rokhsar D.S."/>
        </authorList>
    </citation>
    <scope>NUCLEOTIDE SEQUENCE</scope>
    <source>
        <strain evidence="4">I ESC-2004</strain>
    </source>
</reference>
<dbReference type="EMBL" id="AMQN01042128">
    <property type="status" value="NOT_ANNOTATED_CDS"/>
    <property type="molecule type" value="Genomic_DNA"/>
</dbReference>
<dbReference type="SUPFAM" id="SSF82866">
    <property type="entry name" value="Multidrug efflux transporter AcrB transmembrane domain"/>
    <property type="match status" value="1"/>
</dbReference>
<dbReference type="OrthoDB" id="10069545at2759"/>
<dbReference type="OMA" id="YVIHGAA"/>
<dbReference type="STRING" id="283909.R7UZD0"/>
<feature type="transmembrane region" description="Helical" evidence="1">
    <location>
        <begin position="250"/>
        <end position="269"/>
    </location>
</feature>
<dbReference type="EMBL" id="KB298777">
    <property type="protein sequence ID" value="ELU08781.1"/>
    <property type="molecule type" value="Genomic_DNA"/>
</dbReference>
<keyword evidence="4" id="KW-1185">Reference proteome</keyword>
<dbReference type="Gene3D" id="3.30.2090.10">
    <property type="entry name" value="Multidrug efflux transporter AcrB TolC docking domain, DN and DC subdomains"/>
    <property type="match status" value="1"/>
</dbReference>
<dbReference type="PANTHER" id="PTHR32063">
    <property type="match status" value="1"/>
</dbReference>
<evidence type="ECO:0000313" key="4">
    <source>
        <dbReference type="Proteomes" id="UP000014760"/>
    </source>
</evidence>
<reference evidence="2 4" key="2">
    <citation type="journal article" date="2013" name="Nature">
        <title>Insights into bilaterian evolution from three spiralian genomes.</title>
        <authorList>
            <person name="Simakov O."/>
            <person name="Marletaz F."/>
            <person name="Cho S.J."/>
            <person name="Edsinger-Gonzales E."/>
            <person name="Havlak P."/>
            <person name="Hellsten U."/>
            <person name="Kuo D.H."/>
            <person name="Larsson T."/>
            <person name="Lv J."/>
            <person name="Arendt D."/>
            <person name="Savage R."/>
            <person name="Osoegawa K."/>
            <person name="de Jong P."/>
            <person name="Grimwood J."/>
            <person name="Chapman J.A."/>
            <person name="Shapiro H."/>
            <person name="Aerts A."/>
            <person name="Otillar R.P."/>
            <person name="Terry A.Y."/>
            <person name="Boore J.L."/>
            <person name="Grigoriev I.V."/>
            <person name="Lindberg D.R."/>
            <person name="Seaver E.C."/>
            <person name="Weisblat D.A."/>
            <person name="Putnam N.H."/>
            <person name="Rokhsar D.S."/>
        </authorList>
    </citation>
    <scope>NUCLEOTIDE SEQUENCE</scope>
    <source>
        <strain evidence="2 4">I ESC-2004</strain>
    </source>
</reference>
<dbReference type="InterPro" id="IPR001036">
    <property type="entry name" value="Acrflvin-R"/>
</dbReference>
<feature type="non-terminal residue" evidence="2">
    <location>
        <position position="396"/>
    </location>
</feature>
<dbReference type="Proteomes" id="UP000014760">
    <property type="component" value="Unassembled WGS sequence"/>
</dbReference>
<evidence type="ECO:0000256" key="1">
    <source>
        <dbReference type="SAM" id="Phobius"/>
    </source>
</evidence>
<reference evidence="3" key="3">
    <citation type="submission" date="2015-06" db="UniProtKB">
        <authorList>
            <consortium name="EnsemblMetazoa"/>
        </authorList>
    </citation>
    <scope>IDENTIFICATION</scope>
</reference>
<proteinExistence type="predicted"/>
<evidence type="ECO:0000313" key="3">
    <source>
        <dbReference type="EnsemblMetazoa" id="CapteP214958"/>
    </source>
</evidence>
<feature type="transmembrane region" description="Helical" evidence="1">
    <location>
        <begin position="364"/>
        <end position="380"/>
    </location>
</feature>
<dbReference type="GO" id="GO:0042910">
    <property type="term" value="F:xenobiotic transmembrane transporter activity"/>
    <property type="evidence" value="ECO:0007669"/>
    <property type="project" value="TreeGrafter"/>
</dbReference>
<protein>
    <submittedName>
        <fullName evidence="2 3">Uncharacterized protein</fullName>
    </submittedName>
</protein>
<gene>
    <name evidence="2" type="ORF">CAPTEDRAFT_214958</name>
</gene>
<accession>R7UZD0</accession>